<feature type="domain" description="Response regulatory" evidence="4">
    <location>
        <begin position="3"/>
        <end position="117"/>
    </location>
</feature>
<dbReference type="RefSeq" id="WP_039200039.1">
    <property type="nucleotide sequence ID" value="NZ_CP007456.1"/>
</dbReference>
<dbReference type="HOGENOM" id="CLU_000445_30_1_11"/>
<dbReference type="EMBL" id="CP007456">
    <property type="protein sequence ID" value="AIZ15179.1"/>
    <property type="molecule type" value="Genomic_DNA"/>
</dbReference>
<dbReference type="OrthoDB" id="9802426at2"/>
<dbReference type="SMART" id="SM00448">
    <property type="entry name" value="REC"/>
    <property type="match status" value="1"/>
</dbReference>
<dbReference type="KEGG" id="bka:AH68_09190"/>
<keyword evidence="1 3" id="KW-0238">DNA-binding</keyword>
<evidence type="ECO:0000256" key="1">
    <source>
        <dbReference type="ARBA" id="ARBA00023125"/>
    </source>
</evidence>
<evidence type="ECO:0000259" key="4">
    <source>
        <dbReference type="PROSITE" id="PS50110"/>
    </source>
</evidence>
<dbReference type="InterPro" id="IPR036388">
    <property type="entry name" value="WH-like_DNA-bd_sf"/>
</dbReference>
<protein>
    <submittedName>
        <fullName evidence="6">Transcriptional regulator</fullName>
    </submittedName>
</protein>
<accession>A0A0A7I8N7</accession>
<dbReference type="InterPro" id="IPR001789">
    <property type="entry name" value="Sig_transdc_resp-reg_receiver"/>
</dbReference>
<keyword evidence="2" id="KW-0597">Phosphoprotein</keyword>
<evidence type="ECO:0000256" key="3">
    <source>
        <dbReference type="PROSITE-ProRule" id="PRU01091"/>
    </source>
</evidence>
<gene>
    <name evidence="6" type="ORF">AH68_09190</name>
</gene>
<reference evidence="6 7" key="1">
    <citation type="journal article" date="2015" name="Genome Announc.">
        <title>Complete and Assembled Genome Sequence of Bifidobacterium kashiwanohense PV20-2, Isolated from the Feces of an Anemic Kenyan Infant.</title>
        <authorList>
            <person name="Vazquez-Gutierrez P."/>
            <person name="Lacroix C."/>
            <person name="Chassard C."/>
            <person name="Klumpp J."/>
            <person name="Jans C."/>
            <person name="Stevens M.J."/>
        </authorList>
    </citation>
    <scope>NUCLEOTIDE SEQUENCE [LARGE SCALE GENOMIC DNA]</scope>
    <source>
        <strain evidence="6 7">PV20-2</strain>
    </source>
</reference>
<dbReference type="Pfam" id="PF00486">
    <property type="entry name" value="Trans_reg_C"/>
    <property type="match status" value="1"/>
</dbReference>
<feature type="domain" description="OmpR/PhoB-type" evidence="5">
    <location>
        <begin position="126"/>
        <end position="220"/>
    </location>
</feature>
<evidence type="ECO:0000313" key="7">
    <source>
        <dbReference type="Proteomes" id="UP000030625"/>
    </source>
</evidence>
<organism evidence="6 7">
    <name type="scientific">Bifidobacterium catenulatum PV20-2</name>
    <dbReference type="NCBI Taxonomy" id="1447716"/>
    <lineage>
        <taxon>Bacteria</taxon>
        <taxon>Bacillati</taxon>
        <taxon>Actinomycetota</taxon>
        <taxon>Actinomycetes</taxon>
        <taxon>Bifidobacteriales</taxon>
        <taxon>Bifidobacteriaceae</taxon>
        <taxon>Bifidobacterium</taxon>
    </lineage>
</organism>
<dbReference type="PANTHER" id="PTHR48111">
    <property type="entry name" value="REGULATOR OF RPOS"/>
    <property type="match status" value="1"/>
</dbReference>
<dbReference type="Proteomes" id="UP000030625">
    <property type="component" value="Chromosome"/>
</dbReference>
<feature type="modified residue" description="4-aspartylphosphate" evidence="2">
    <location>
        <position position="52"/>
    </location>
</feature>
<evidence type="ECO:0000313" key="6">
    <source>
        <dbReference type="EMBL" id="AIZ15179.1"/>
    </source>
</evidence>
<dbReference type="Gene3D" id="3.40.50.2300">
    <property type="match status" value="1"/>
</dbReference>
<dbReference type="AlphaFoldDB" id="A0A0A7I8N7"/>
<evidence type="ECO:0000259" key="5">
    <source>
        <dbReference type="PROSITE" id="PS51755"/>
    </source>
</evidence>
<dbReference type="PROSITE" id="PS51755">
    <property type="entry name" value="OMPR_PHOB"/>
    <property type="match status" value="1"/>
</dbReference>
<name>A0A0A7I8N7_9BIFI</name>
<proteinExistence type="predicted"/>
<feature type="DNA-binding region" description="OmpR/PhoB-type" evidence="3">
    <location>
        <begin position="126"/>
        <end position="220"/>
    </location>
</feature>
<dbReference type="InterPro" id="IPR001867">
    <property type="entry name" value="OmpR/PhoB-type_DNA-bd"/>
</dbReference>
<dbReference type="GO" id="GO:0005829">
    <property type="term" value="C:cytosol"/>
    <property type="evidence" value="ECO:0007669"/>
    <property type="project" value="TreeGrafter"/>
</dbReference>
<dbReference type="SUPFAM" id="SSF52172">
    <property type="entry name" value="CheY-like"/>
    <property type="match status" value="1"/>
</dbReference>
<dbReference type="STRING" id="1447716.AH68_09190"/>
<dbReference type="Pfam" id="PF00072">
    <property type="entry name" value="Response_reg"/>
    <property type="match status" value="1"/>
</dbReference>
<dbReference type="Gene3D" id="1.10.10.10">
    <property type="entry name" value="Winged helix-like DNA-binding domain superfamily/Winged helix DNA-binding domain"/>
    <property type="match status" value="1"/>
</dbReference>
<sequence length="220" mass="24159">MARILIIEDDADLSAVLDDCLRHEGYATDLAATGIEALDRLSQGTYDVMLLDRDLPVLSGDEVMRTVDRLRIPVRTLMLTAAGSVEDRVRGLDLGADDYLAKPFAYPELLARIRALLRRGGADDAPTILSRGRLSVDTVRRLAYADGQPLDLAPREYALLEELLRADGGWTATTVLLESLWPAESHGQPDLVKTAVHSLRRKLPDSTLIASSRGKGYRIP</sequence>
<dbReference type="PANTHER" id="PTHR48111:SF36">
    <property type="entry name" value="TRANSCRIPTIONAL REGULATORY PROTEIN CUTR"/>
    <property type="match status" value="1"/>
</dbReference>
<dbReference type="InterPro" id="IPR011006">
    <property type="entry name" value="CheY-like_superfamily"/>
</dbReference>
<dbReference type="SMART" id="SM00862">
    <property type="entry name" value="Trans_reg_C"/>
    <property type="match status" value="1"/>
</dbReference>
<dbReference type="CDD" id="cd00383">
    <property type="entry name" value="trans_reg_C"/>
    <property type="match status" value="1"/>
</dbReference>
<dbReference type="GO" id="GO:0000156">
    <property type="term" value="F:phosphorelay response regulator activity"/>
    <property type="evidence" value="ECO:0007669"/>
    <property type="project" value="TreeGrafter"/>
</dbReference>
<dbReference type="PROSITE" id="PS50110">
    <property type="entry name" value="RESPONSE_REGULATORY"/>
    <property type="match status" value="1"/>
</dbReference>
<dbReference type="GO" id="GO:0006355">
    <property type="term" value="P:regulation of DNA-templated transcription"/>
    <property type="evidence" value="ECO:0007669"/>
    <property type="project" value="InterPro"/>
</dbReference>
<dbReference type="InterPro" id="IPR039420">
    <property type="entry name" value="WalR-like"/>
</dbReference>
<dbReference type="Gene3D" id="6.10.250.690">
    <property type="match status" value="1"/>
</dbReference>
<evidence type="ECO:0000256" key="2">
    <source>
        <dbReference type="PROSITE-ProRule" id="PRU00169"/>
    </source>
</evidence>
<dbReference type="GO" id="GO:0000976">
    <property type="term" value="F:transcription cis-regulatory region binding"/>
    <property type="evidence" value="ECO:0007669"/>
    <property type="project" value="TreeGrafter"/>
</dbReference>
<dbReference type="GO" id="GO:0032993">
    <property type="term" value="C:protein-DNA complex"/>
    <property type="evidence" value="ECO:0007669"/>
    <property type="project" value="TreeGrafter"/>
</dbReference>